<evidence type="ECO:0000256" key="7">
    <source>
        <dbReference type="ARBA" id="ARBA00023014"/>
    </source>
</evidence>
<dbReference type="Pfam" id="PF10609">
    <property type="entry name" value="ParA"/>
    <property type="match status" value="1"/>
</dbReference>
<dbReference type="PANTHER" id="PTHR42961:SF2">
    <property type="entry name" value="IRON-SULFUR PROTEIN NUBPL"/>
    <property type="match status" value="1"/>
</dbReference>
<evidence type="ECO:0000313" key="11">
    <source>
        <dbReference type="Proteomes" id="UP001059295"/>
    </source>
</evidence>
<evidence type="ECO:0000259" key="9">
    <source>
        <dbReference type="Pfam" id="PF01883"/>
    </source>
</evidence>
<comment type="function">
    <text evidence="8">Binds and transfers iron-sulfur (Fe-S) clusters to target apoproteins. Can hydrolyze ATP.</text>
</comment>
<dbReference type="PANTHER" id="PTHR42961">
    <property type="entry name" value="IRON-SULFUR PROTEIN NUBPL"/>
    <property type="match status" value="1"/>
</dbReference>
<protein>
    <recommendedName>
        <fullName evidence="8">Iron-sulfur cluster carrier protein</fullName>
    </recommendedName>
</protein>
<evidence type="ECO:0000256" key="5">
    <source>
        <dbReference type="ARBA" id="ARBA00022840"/>
    </source>
</evidence>
<dbReference type="Proteomes" id="UP001059295">
    <property type="component" value="Chromosome"/>
</dbReference>
<dbReference type="RefSeq" id="WP_259800476.1">
    <property type="nucleotide sequence ID" value="NZ_CP102294.1"/>
</dbReference>
<keyword evidence="6 8" id="KW-0408">Iron</keyword>
<evidence type="ECO:0000256" key="6">
    <source>
        <dbReference type="ARBA" id="ARBA00023004"/>
    </source>
</evidence>
<dbReference type="SUPFAM" id="SSF117916">
    <property type="entry name" value="Fe-S cluster assembly (FSCA) domain-like"/>
    <property type="match status" value="1"/>
</dbReference>
<dbReference type="SUPFAM" id="SSF52540">
    <property type="entry name" value="P-loop containing nucleoside triphosphate hydrolases"/>
    <property type="match status" value="1"/>
</dbReference>
<dbReference type="InterPro" id="IPR000808">
    <property type="entry name" value="Mrp-like_CS"/>
</dbReference>
<dbReference type="PROSITE" id="PS01215">
    <property type="entry name" value="MRP"/>
    <property type="match status" value="1"/>
</dbReference>
<dbReference type="Pfam" id="PF01883">
    <property type="entry name" value="FeS_assembly_P"/>
    <property type="match status" value="1"/>
</dbReference>
<dbReference type="GeneID" id="82891429"/>
<keyword evidence="4 8" id="KW-0547">Nucleotide-binding</keyword>
<comment type="similarity">
    <text evidence="1">In the N-terminal section; belongs to the MIP18 family.</text>
</comment>
<dbReference type="Gene3D" id="3.40.50.300">
    <property type="entry name" value="P-loop containing nucleotide triphosphate hydrolases"/>
    <property type="match status" value="1"/>
</dbReference>
<comment type="similarity">
    <text evidence="2">In the C-terminal section; belongs to the Mrp/NBP35 ATP-binding proteins family.</text>
</comment>
<gene>
    <name evidence="10" type="ORF">NQ491_06805</name>
</gene>
<dbReference type="InterPro" id="IPR002744">
    <property type="entry name" value="MIP18-like"/>
</dbReference>
<dbReference type="InterPro" id="IPR019591">
    <property type="entry name" value="Mrp/NBP35_ATP-bd"/>
</dbReference>
<evidence type="ECO:0000256" key="8">
    <source>
        <dbReference type="HAMAP-Rule" id="MF_02040"/>
    </source>
</evidence>
<dbReference type="InterPro" id="IPR027417">
    <property type="entry name" value="P-loop_NTPase"/>
</dbReference>
<keyword evidence="8" id="KW-0378">Hydrolase</keyword>
<dbReference type="InterPro" id="IPR033756">
    <property type="entry name" value="YlxH/NBP35"/>
</dbReference>
<keyword evidence="3 8" id="KW-0479">Metal-binding</keyword>
<comment type="similarity">
    <text evidence="8">Belongs to the Mrp/NBP35 ATP-binding proteins family.</text>
</comment>
<dbReference type="InterPro" id="IPR034904">
    <property type="entry name" value="FSCA_dom_sf"/>
</dbReference>
<evidence type="ECO:0000256" key="1">
    <source>
        <dbReference type="ARBA" id="ARBA00007352"/>
    </source>
</evidence>
<dbReference type="EMBL" id="CP102294">
    <property type="protein sequence ID" value="UWN56375.1"/>
    <property type="molecule type" value="Genomic_DNA"/>
</dbReference>
<evidence type="ECO:0000256" key="4">
    <source>
        <dbReference type="ARBA" id="ARBA00022741"/>
    </source>
</evidence>
<dbReference type="GO" id="GO:0005524">
    <property type="term" value="F:ATP binding"/>
    <property type="evidence" value="ECO:0007669"/>
    <property type="project" value="UniProtKB-KW"/>
</dbReference>
<evidence type="ECO:0000313" key="10">
    <source>
        <dbReference type="EMBL" id="UWN56375.1"/>
    </source>
</evidence>
<dbReference type="CDD" id="cd02037">
    <property type="entry name" value="Mrp_NBP35"/>
    <property type="match status" value="1"/>
</dbReference>
<sequence length="356" mass="38917">MTENEILDVLHGVQHPELQSDIVSLGMVDGVRIDEEGIRITIVFARARDPFAQAIRKRSEEAVASRYPQYAGKISVFVKEAPPKKKNERQTVPLGADDRIRRIVAVSSAKGGVGKSTVTANLAVALAKAGYRTGVLDADIYGPSQPMMFGVEDYRPEGENIEGKEWIVPAEAYGVKVMSIGFFIPPGDALMWRGPMATNALRQMIHQTLWGPLDFLLLDLPPGTGDVHLSVISEMKVDGALIVTTPQRVALADVVRGVHMFRNEKVNIPILGLVENMAWFTPAELPDNRYYIFGEGEAARIAEQEKLPLLASIPLIRSVSEAADSGRPVTSENLPDGKFYDLLAEGVVAELCESSR</sequence>
<dbReference type="Gene3D" id="3.30.300.130">
    <property type="entry name" value="Fe-S cluster assembly (FSCA)"/>
    <property type="match status" value="1"/>
</dbReference>
<name>A0ABY5UWC2_9BACT</name>
<proteinExistence type="inferred from homology"/>
<reference evidence="10" key="1">
    <citation type="journal article" date="2022" name="Cell">
        <title>Design, construction, and in vivo augmentation of a complex gut microbiome.</title>
        <authorList>
            <person name="Cheng A.G."/>
            <person name="Ho P.Y."/>
            <person name="Aranda-Diaz A."/>
            <person name="Jain S."/>
            <person name="Yu F.B."/>
            <person name="Meng X."/>
            <person name="Wang M."/>
            <person name="Iakiviak M."/>
            <person name="Nagashima K."/>
            <person name="Zhao A."/>
            <person name="Murugkar P."/>
            <person name="Patil A."/>
            <person name="Atabakhsh K."/>
            <person name="Weakley A."/>
            <person name="Yan J."/>
            <person name="Brumbaugh A.R."/>
            <person name="Higginbottom S."/>
            <person name="Dimas A."/>
            <person name="Shiver A.L."/>
            <person name="Deutschbauer A."/>
            <person name="Neff N."/>
            <person name="Sonnenburg J.L."/>
            <person name="Huang K.C."/>
            <person name="Fischbach M.A."/>
        </authorList>
    </citation>
    <scope>NUCLEOTIDE SEQUENCE</scope>
    <source>
        <strain evidence="10">AP11</strain>
    </source>
</reference>
<dbReference type="HAMAP" id="MF_02040">
    <property type="entry name" value="Mrp_NBP35"/>
    <property type="match status" value="1"/>
</dbReference>
<accession>A0ABY5UWC2</accession>
<evidence type="ECO:0000256" key="3">
    <source>
        <dbReference type="ARBA" id="ARBA00022723"/>
    </source>
</evidence>
<dbReference type="InterPro" id="IPR044304">
    <property type="entry name" value="NUBPL-like"/>
</dbReference>
<organism evidence="10 11">
    <name type="scientific">Alistipes ihumii AP11</name>
    <dbReference type="NCBI Taxonomy" id="1211813"/>
    <lineage>
        <taxon>Bacteria</taxon>
        <taxon>Pseudomonadati</taxon>
        <taxon>Bacteroidota</taxon>
        <taxon>Bacteroidia</taxon>
        <taxon>Bacteroidales</taxon>
        <taxon>Rikenellaceae</taxon>
        <taxon>Alistipes</taxon>
    </lineage>
</organism>
<keyword evidence="11" id="KW-1185">Reference proteome</keyword>
<keyword evidence="7 8" id="KW-0411">Iron-sulfur</keyword>
<feature type="binding site" evidence="8">
    <location>
        <begin position="109"/>
        <end position="116"/>
    </location>
    <ligand>
        <name>ATP</name>
        <dbReference type="ChEBI" id="CHEBI:30616"/>
    </ligand>
</feature>
<evidence type="ECO:0000256" key="2">
    <source>
        <dbReference type="ARBA" id="ARBA00008205"/>
    </source>
</evidence>
<feature type="domain" description="MIP18 family-like" evidence="9">
    <location>
        <begin position="4"/>
        <end position="66"/>
    </location>
</feature>
<keyword evidence="5 8" id="KW-0067">ATP-binding</keyword>
<comment type="subunit">
    <text evidence="8">Homodimer.</text>
</comment>